<feature type="transmembrane region" description="Helical" evidence="6">
    <location>
        <begin position="301"/>
        <end position="322"/>
    </location>
</feature>
<comment type="subcellular location">
    <subcellularLocation>
        <location evidence="1">Cell membrane</location>
        <topology evidence="1">Multi-pass membrane protein</topology>
    </subcellularLocation>
</comment>
<dbReference type="Pfam" id="PF03176">
    <property type="entry name" value="MMPL"/>
    <property type="match status" value="1"/>
</dbReference>
<dbReference type="RefSeq" id="WP_106683742.1">
    <property type="nucleotide sequence ID" value="NZ_CP027667.1"/>
</dbReference>
<dbReference type="OrthoDB" id="9780358at2"/>
<dbReference type="GO" id="GO:0005886">
    <property type="term" value="C:plasma membrane"/>
    <property type="evidence" value="ECO:0007669"/>
    <property type="project" value="UniProtKB-SubCell"/>
</dbReference>
<accession>A0A2R3QC15</accession>
<feature type="transmembrane region" description="Helical" evidence="6">
    <location>
        <begin position="274"/>
        <end position="295"/>
    </location>
</feature>
<dbReference type="PANTHER" id="PTHR33406:SF13">
    <property type="entry name" value="MEMBRANE PROTEIN YDFJ"/>
    <property type="match status" value="1"/>
</dbReference>
<feature type="transmembrane region" description="Helical" evidence="6">
    <location>
        <begin position="342"/>
        <end position="359"/>
    </location>
</feature>
<dbReference type="InterPro" id="IPR004869">
    <property type="entry name" value="MMPL_dom"/>
</dbReference>
<keyword evidence="5 6" id="KW-0472">Membrane</keyword>
<reference evidence="8 9" key="1">
    <citation type="submission" date="2018-03" db="EMBL/GenBank/DDBJ databases">
        <title>Genome sequencing of Melaminivora sp.</title>
        <authorList>
            <person name="Kim S.-J."/>
            <person name="Heo J."/>
            <person name="Ahn J.-H."/>
            <person name="Kwon S.-W."/>
        </authorList>
    </citation>
    <scope>NUCLEOTIDE SEQUENCE [LARGE SCALE GENOMIC DNA]</scope>
    <source>
        <strain evidence="8 9">SC2-9</strain>
    </source>
</reference>
<evidence type="ECO:0000313" key="8">
    <source>
        <dbReference type="EMBL" id="AVO49309.1"/>
    </source>
</evidence>
<feature type="transmembrane region" description="Helical" evidence="6">
    <location>
        <begin position="693"/>
        <end position="713"/>
    </location>
</feature>
<dbReference type="InterPro" id="IPR050545">
    <property type="entry name" value="Mycobact_MmpL"/>
</dbReference>
<protein>
    <recommendedName>
        <fullName evidence="7">Membrane transport protein MMPL domain-containing protein</fullName>
    </recommendedName>
</protein>
<dbReference type="Proteomes" id="UP000237925">
    <property type="component" value="Chromosome"/>
</dbReference>
<dbReference type="EMBL" id="CP027667">
    <property type="protein sequence ID" value="AVO49309.1"/>
    <property type="molecule type" value="Genomic_DNA"/>
</dbReference>
<dbReference type="AlphaFoldDB" id="A0A2R3QC15"/>
<evidence type="ECO:0000256" key="2">
    <source>
        <dbReference type="ARBA" id="ARBA00022475"/>
    </source>
</evidence>
<dbReference type="SUPFAM" id="SSF82866">
    <property type="entry name" value="Multidrug efflux transporter AcrB transmembrane domain"/>
    <property type="match status" value="2"/>
</dbReference>
<feature type="transmembrane region" description="Helical" evidence="6">
    <location>
        <begin position="752"/>
        <end position="775"/>
    </location>
</feature>
<evidence type="ECO:0000256" key="6">
    <source>
        <dbReference type="SAM" id="Phobius"/>
    </source>
</evidence>
<evidence type="ECO:0000259" key="7">
    <source>
        <dbReference type="Pfam" id="PF03176"/>
    </source>
</evidence>
<sequence>MRLTPARIVLLWLLAMLAGAGLIARSRFVADMSFFLPSQPTSEQRVLVGQMSEGSISRMLMLGVAGGTEQQRAQASMALRRALADSGLFVSVQNGEMDGLEAERDALLRWRYHLSPAVTPQRFTEEGLRDAVDRAVDLVASPVGYLFKPYLLRDPTGEMVEVLQRLHAGGQPQVRGGVWASPDGRRALLLAQTRAAGSNTDGQEQAIQAVRAAFAAARDAGGAPDLQLALSGPGFFAVQSRDTVRAEISRTSALGMLGIVLVLGWVYRSARTLALGLLPVVTGAVAGVVVVGLVYGNVHGITVGFGAALIGEAVDYAIYFCVQSGRYGMQAWRRTFWPTIRLGVLTSIVGFGALLLAGFPGLAQLGLYALSGVATAALVTRFVLPALVGERGVQVPPPGAFSRATQGALAHARVLRWPLLVLAAAAALYLTSQHARLWSTNLSALSMVNAQDALADARLRTDLGAPDARYLVLVRGPDAEVALERAEEAGARLQELVGQGAIGGFDSPARFLPSQRTQRQRLAALPARAELQARLQRALADAPLSATRLGAFVDDVQAARAGPLLTRADLDGTALALAVDSLLARGEEGWSVVMPLHPVSRSDDAEMPVAALRQALADTGAVVIDLKGEFERMYDSYLGQAVWLSLGGVLAIAALLAFSLRSGVRLARVLLTLAVTVALVMAGLHLAGLRLHLLHLVGLLLVVAVGSNYALFFDRIQADGELAPDVWLSMSVAVLTTAIGFGVLAISRVPVLQALGITVAPGVLLAMVVPAALILGRDRKG</sequence>
<keyword evidence="4 6" id="KW-1133">Transmembrane helix</keyword>
<name>A0A2R3QC15_9BURK</name>
<keyword evidence="3 6" id="KW-0812">Transmembrane</keyword>
<feature type="transmembrane region" description="Helical" evidence="6">
    <location>
        <begin position="248"/>
        <end position="267"/>
    </location>
</feature>
<evidence type="ECO:0000256" key="3">
    <source>
        <dbReference type="ARBA" id="ARBA00022692"/>
    </source>
</evidence>
<keyword evidence="9" id="KW-1185">Reference proteome</keyword>
<feature type="domain" description="Membrane transport protein MMPL" evidence="7">
    <location>
        <begin position="178"/>
        <end position="418"/>
    </location>
</feature>
<dbReference type="Gene3D" id="1.20.1640.10">
    <property type="entry name" value="Multidrug efflux transporter AcrB transmembrane domain"/>
    <property type="match status" value="2"/>
</dbReference>
<feature type="transmembrane region" description="Helical" evidence="6">
    <location>
        <begin position="637"/>
        <end position="657"/>
    </location>
</feature>
<evidence type="ECO:0000256" key="5">
    <source>
        <dbReference type="ARBA" id="ARBA00023136"/>
    </source>
</evidence>
<evidence type="ECO:0000256" key="4">
    <source>
        <dbReference type="ARBA" id="ARBA00022989"/>
    </source>
</evidence>
<dbReference type="KEGG" id="mela:C6568_08560"/>
<evidence type="ECO:0000313" key="9">
    <source>
        <dbReference type="Proteomes" id="UP000237925"/>
    </source>
</evidence>
<dbReference type="PANTHER" id="PTHR33406">
    <property type="entry name" value="MEMBRANE PROTEIN MJ1562-RELATED"/>
    <property type="match status" value="1"/>
</dbReference>
<evidence type="ECO:0000256" key="1">
    <source>
        <dbReference type="ARBA" id="ARBA00004651"/>
    </source>
</evidence>
<organism evidence="8 9">
    <name type="scientific">Melaminivora suipulveris</name>
    <dbReference type="NCBI Taxonomy" id="2109913"/>
    <lineage>
        <taxon>Bacteria</taxon>
        <taxon>Pseudomonadati</taxon>
        <taxon>Pseudomonadota</taxon>
        <taxon>Betaproteobacteria</taxon>
        <taxon>Burkholderiales</taxon>
        <taxon>Comamonadaceae</taxon>
        <taxon>Melaminivora</taxon>
    </lineage>
</organism>
<proteinExistence type="predicted"/>
<feature type="transmembrane region" description="Helical" evidence="6">
    <location>
        <begin position="725"/>
        <end position="746"/>
    </location>
</feature>
<feature type="transmembrane region" description="Helical" evidence="6">
    <location>
        <begin position="669"/>
        <end position="687"/>
    </location>
</feature>
<keyword evidence="2" id="KW-1003">Cell membrane</keyword>
<gene>
    <name evidence="8" type="ORF">C6568_08560</name>
</gene>